<dbReference type="Gene3D" id="3.30.1360.150">
    <property type="match status" value="1"/>
</dbReference>
<dbReference type="RefSeq" id="WP_183979329.1">
    <property type="nucleotide sequence ID" value="NZ_JACHEB010000009.1"/>
</dbReference>
<dbReference type="InterPro" id="IPR017850">
    <property type="entry name" value="Alkaline_phosphatase_core_sf"/>
</dbReference>
<keyword evidence="2" id="KW-1185">Reference proteome</keyword>
<evidence type="ECO:0000313" key="1">
    <source>
        <dbReference type="EMBL" id="MBB5330147.1"/>
    </source>
</evidence>
<accession>A0A9X0QGQ6</accession>
<dbReference type="EMBL" id="JACHEB010000009">
    <property type="protein sequence ID" value="MBB5330147.1"/>
    <property type="molecule type" value="Genomic_DNA"/>
</dbReference>
<organism evidence="1 2">
    <name type="scientific">Tunturiibacter gelidiferens</name>
    <dbReference type="NCBI Taxonomy" id="3069689"/>
    <lineage>
        <taxon>Bacteria</taxon>
        <taxon>Pseudomonadati</taxon>
        <taxon>Acidobacteriota</taxon>
        <taxon>Terriglobia</taxon>
        <taxon>Terriglobales</taxon>
        <taxon>Acidobacteriaceae</taxon>
        <taxon>Tunturiibacter</taxon>
    </lineage>
</organism>
<dbReference type="AlphaFoldDB" id="A0A9X0QGQ6"/>
<gene>
    <name evidence="1" type="ORF">HDF14_003780</name>
</gene>
<dbReference type="Gene3D" id="3.40.720.10">
    <property type="entry name" value="Alkaline Phosphatase, subunit A"/>
    <property type="match status" value="1"/>
</dbReference>
<name>A0A9X0QGQ6_9BACT</name>
<proteinExistence type="predicted"/>
<comment type="caution">
    <text evidence="1">The sequence shown here is derived from an EMBL/GenBank/DDBJ whole genome shotgun (WGS) entry which is preliminary data.</text>
</comment>
<sequence length="105" mass="11559">MVLRLDQDPDSFFSYLDKKIGFQNVTVALTADHGVAPIPTESAKRGAASARLDLDAFTAVIDESLNARFSPNKGVQYFMPTQELPYLALDPHAFGTVSERMPSRL</sequence>
<protein>
    <recommendedName>
        <fullName evidence="3">Alkaline phosphatase family protein</fullName>
    </recommendedName>
</protein>
<reference evidence="1 2" key="1">
    <citation type="submission" date="2020-08" db="EMBL/GenBank/DDBJ databases">
        <title>Genomic Encyclopedia of Type Strains, Phase IV (KMG-V): Genome sequencing to study the core and pangenomes of soil and plant-associated prokaryotes.</title>
        <authorList>
            <person name="Whitman W."/>
        </authorList>
    </citation>
    <scope>NUCLEOTIDE SEQUENCE [LARGE SCALE GENOMIC DNA]</scope>
    <source>
        <strain evidence="1 2">X5P2</strain>
    </source>
</reference>
<dbReference type="Proteomes" id="UP000535182">
    <property type="component" value="Unassembled WGS sequence"/>
</dbReference>
<evidence type="ECO:0000313" key="2">
    <source>
        <dbReference type="Proteomes" id="UP000535182"/>
    </source>
</evidence>
<evidence type="ECO:0008006" key="3">
    <source>
        <dbReference type="Google" id="ProtNLM"/>
    </source>
</evidence>